<organism evidence="2 3">
    <name type="scientific">Lunasporangiospora selenospora</name>
    <dbReference type="NCBI Taxonomy" id="979761"/>
    <lineage>
        <taxon>Eukaryota</taxon>
        <taxon>Fungi</taxon>
        <taxon>Fungi incertae sedis</taxon>
        <taxon>Mucoromycota</taxon>
        <taxon>Mortierellomycotina</taxon>
        <taxon>Mortierellomycetes</taxon>
        <taxon>Mortierellales</taxon>
        <taxon>Mortierellaceae</taxon>
        <taxon>Lunasporangiospora</taxon>
    </lineage>
</organism>
<dbReference type="AlphaFoldDB" id="A0A9P6KID2"/>
<feature type="region of interest" description="Disordered" evidence="1">
    <location>
        <begin position="82"/>
        <end position="109"/>
    </location>
</feature>
<evidence type="ECO:0000256" key="1">
    <source>
        <dbReference type="SAM" id="MobiDB-lite"/>
    </source>
</evidence>
<accession>A0A9P6KID2</accession>
<proteinExistence type="predicted"/>
<comment type="caution">
    <text evidence="2">The sequence shown here is derived from an EMBL/GenBank/DDBJ whole genome shotgun (WGS) entry which is preliminary data.</text>
</comment>
<reference evidence="2" key="1">
    <citation type="journal article" date="2020" name="Fungal Divers.">
        <title>Resolving the Mortierellaceae phylogeny through synthesis of multi-gene phylogenetics and phylogenomics.</title>
        <authorList>
            <person name="Vandepol N."/>
            <person name="Liber J."/>
            <person name="Desiro A."/>
            <person name="Na H."/>
            <person name="Kennedy M."/>
            <person name="Barry K."/>
            <person name="Grigoriev I.V."/>
            <person name="Miller A.N."/>
            <person name="O'Donnell K."/>
            <person name="Stajich J.E."/>
            <person name="Bonito G."/>
        </authorList>
    </citation>
    <scope>NUCLEOTIDE SEQUENCE</scope>
    <source>
        <strain evidence="2">KOD1015</strain>
    </source>
</reference>
<name>A0A9P6KID2_9FUNG</name>
<gene>
    <name evidence="2" type="ORF">BGW38_000450</name>
</gene>
<evidence type="ECO:0000313" key="3">
    <source>
        <dbReference type="Proteomes" id="UP000780801"/>
    </source>
</evidence>
<feature type="compositionally biased region" description="Low complexity" evidence="1">
    <location>
        <begin position="85"/>
        <end position="102"/>
    </location>
</feature>
<dbReference type="Proteomes" id="UP000780801">
    <property type="component" value="Unassembled WGS sequence"/>
</dbReference>
<keyword evidence="3" id="KW-1185">Reference proteome</keyword>
<evidence type="ECO:0000313" key="2">
    <source>
        <dbReference type="EMBL" id="KAF9585852.1"/>
    </source>
</evidence>
<dbReference type="EMBL" id="JAABOA010000112">
    <property type="protein sequence ID" value="KAF9585852.1"/>
    <property type="molecule type" value="Genomic_DNA"/>
</dbReference>
<protein>
    <submittedName>
        <fullName evidence="2">Uncharacterized protein</fullName>
    </submittedName>
</protein>
<sequence length="109" mass="12260">MNRAQKSIGQVCQTEILKFLSVDEESDYLTVPLGAKSVLQIQVQKKQDQQQFEQQAQQQLLQWWCQKLGRLDQLMGQLQLPAPTPSASLAPAPEATAQQQQQSLKNKAL</sequence>